<dbReference type="Pfam" id="PF01408">
    <property type="entry name" value="GFO_IDH_MocA"/>
    <property type="match status" value="1"/>
</dbReference>
<dbReference type="Pfam" id="PF22725">
    <property type="entry name" value="GFO_IDH_MocA_C3"/>
    <property type="match status" value="1"/>
</dbReference>
<dbReference type="SUPFAM" id="SSF51735">
    <property type="entry name" value="NAD(P)-binding Rossmann-fold domains"/>
    <property type="match status" value="1"/>
</dbReference>
<comment type="caution">
    <text evidence="3">The sequence shown here is derived from an EMBL/GenBank/DDBJ whole genome shotgun (WGS) entry which is preliminary data.</text>
</comment>
<dbReference type="Gene3D" id="3.40.50.720">
    <property type="entry name" value="NAD(P)-binding Rossmann-like Domain"/>
    <property type="match status" value="1"/>
</dbReference>
<feature type="domain" description="GFO/IDH/MocA-like oxidoreductase" evidence="2">
    <location>
        <begin position="134"/>
        <end position="243"/>
    </location>
</feature>
<reference evidence="3 4" key="1">
    <citation type="submission" date="2019-06" db="EMBL/GenBank/DDBJ databases">
        <title>Genome sequence of Litorilinea aerophila BAA-2444.</title>
        <authorList>
            <person name="Maclea K.S."/>
            <person name="Maurais E.G."/>
            <person name="Iannazzi L.C."/>
        </authorList>
    </citation>
    <scope>NUCLEOTIDE SEQUENCE [LARGE SCALE GENOMIC DNA]</scope>
    <source>
        <strain evidence="3 4">ATCC BAA-2444</strain>
    </source>
</reference>
<accession>A0A540VEP9</accession>
<proteinExistence type="predicted"/>
<gene>
    <name evidence="3" type="ORF">FKZ61_16105</name>
</gene>
<dbReference type="RefSeq" id="WP_141611174.1">
    <property type="nucleotide sequence ID" value="NZ_VIGC02000022.1"/>
</dbReference>
<evidence type="ECO:0000313" key="4">
    <source>
        <dbReference type="Proteomes" id="UP000317371"/>
    </source>
</evidence>
<dbReference type="SUPFAM" id="SSF55347">
    <property type="entry name" value="Glyceraldehyde-3-phosphate dehydrogenase-like, C-terminal domain"/>
    <property type="match status" value="1"/>
</dbReference>
<evidence type="ECO:0000313" key="3">
    <source>
        <dbReference type="EMBL" id="TQE94603.1"/>
    </source>
</evidence>
<dbReference type="OrthoDB" id="9815825at2"/>
<evidence type="ECO:0000259" key="2">
    <source>
        <dbReference type="Pfam" id="PF22725"/>
    </source>
</evidence>
<dbReference type="PANTHER" id="PTHR43377:SF1">
    <property type="entry name" value="BILIVERDIN REDUCTASE A"/>
    <property type="match status" value="1"/>
</dbReference>
<dbReference type="AlphaFoldDB" id="A0A540VEP9"/>
<dbReference type="Gene3D" id="3.30.360.10">
    <property type="entry name" value="Dihydrodipicolinate Reductase, domain 2"/>
    <property type="match status" value="1"/>
</dbReference>
<dbReference type="InterPro" id="IPR051450">
    <property type="entry name" value="Gfo/Idh/MocA_Oxidoreductases"/>
</dbReference>
<dbReference type="GO" id="GO:0000166">
    <property type="term" value="F:nucleotide binding"/>
    <property type="evidence" value="ECO:0007669"/>
    <property type="project" value="InterPro"/>
</dbReference>
<protein>
    <submittedName>
        <fullName evidence="3">Gfo/Idh/MocA family oxidoreductase</fullName>
    </submittedName>
</protein>
<keyword evidence="4" id="KW-1185">Reference proteome</keyword>
<evidence type="ECO:0000259" key="1">
    <source>
        <dbReference type="Pfam" id="PF01408"/>
    </source>
</evidence>
<dbReference type="InterPro" id="IPR000683">
    <property type="entry name" value="Gfo/Idh/MocA-like_OxRdtase_N"/>
</dbReference>
<dbReference type="Proteomes" id="UP000317371">
    <property type="component" value="Unassembled WGS sequence"/>
</dbReference>
<dbReference type="PANTHER" id="PTHR43377">
    <property type="entry name" value="BILIVERDIN REDUCTASE A"/>
    <property type="match status" value="1"/>
</dbReference>
<sequence>MLRVCVIGLGPIGNRHARIYQEDPLAELVGVCDWDRERADAAAARYGVPAFYDVQEMLEALHPDVCSVATGGHEYGSEHYLPTMQALEFGCHVLGEKPISNEIHEAEEMVAKAREKGVCYGINLNHRFTPAARIAKQWQEEGRIGHLLFINMSMWIKNPRETSPWFQIKALHPHTVDIMRYFGGDIEAVHCFATKAPGRQIWSTATFNMRFKNGAVGTLTGSYDIERGHPMERCEVAGVKGRFVIEDMYREVTLYPAGDPIKLVYTNPIFGGMRDFEDTFRNRIHRFLEQVSEGVDPEEIDGSGAQGLAAQKVLAAAIESLQNETVVYVK</sequence>
<name>A0A540VEP9_9CHLR</name>
<dbReference type="InterPro" id="IPR036291">
    <property type="entry name" value="NAD(P)-bd_dom_sf"/>
</dbReference>
<dbReference type="EMBL" id="VIGC01000022">
    <property type="protein sequence ID" value="TQE94603.1"/>
    <property type="molecule type" value="Genomic_DNA"/>
</dbReference>
<organism evidence="3 4">
    <name type="scientific">Litorilinea aerophila</name>
    <dbReference type="NCBI Taxonomy" id="1204385"/>
    <lineage>
        <taxon>Bacteria</taxon>
        <taxon>Bacillati</taxon>
        <taxon>Chloroflexota</taxon>
        <taxon>Caldilineae</taxon>
        <taxon>Caldilineales</taxon>
        <taxon>Caldilineaceae</taxon>
        <taxon>Litorilinea</taxon>
    </lineage>
</organism>
<dbReference type="InParanoid" id="A0A540VEP9"/>
<dbReference type="InterPro" id="IPR055170">
    <property type="entry name" value="GFO_IDH_MocA-like_dom"/>
</dbReference>
<feature type="domain" description="Gfo/Idh/MocA-like oxidoreductase N-terminal" evidence="1">
    <location>
        <begin position="2"/>
        <end position="123"/>
    </location>
</feature>